<dbReference type="InterPro" id="IPR013830">
    <property type="entry name" value="SGNH_hydro"/>
</dbReference>
<keyword evidence="3" id="KW-1185">Reference proteome</keyword>
<dbReference type="Proteomes" id="UP000310639">
    <property type="component" value="Chromosome"/>
</dbReference>
<dbReference type="Pfam" id="PF13472">
    <property type="entry name" value="Lipase_GDSL_2"/>
    <property type="match status" value="1"/>
</dbReference>
<evidence type="ECO:0000259" key="1">
    <source>
        <dbReference type="Pfam" id="PF13472"/>
    </source>
</evidence>
<dbReference type="AlphaFoldDB" id="A0A4P9A313"/>
<dbReference type="Gene3D" id="3.40.50.1110">
    <property type="entry name" value="SGNH hydrolase"/>
    <property type="match status" value="1"/>
</dbReference>
<dbReference type="PANTHER" id="PTHR30383">
    <property type="entry name" value="THIOESTERASE 1/PROTEASE 1/LYSOPHOSPHOLIPASE L1"/>
    <property type="match status" value="1"/>
</dbReference>
<dbReference type="InterPro" id="IPR051532">
    <property type="entry name" value="Ester_Hydrolysis_Enzymes"/>
</dbReference>
<dbReference type="KEGG" id="nft:FBF37_01660"/>
<dbReference type="RefSeq" id="WP_138078876.1">
    <property type="nucleotide sequence ID" value="NZ_CP040004.1"/>
</dbReference>
<dbReference type="SUPFAM" id="SSF52266">
    <property type="entry name" value="SGNH hydrolase"/>
    <property type="match status" value="1"/>
</dbReference>
<name>A0A4P9A313_9BACT</name>
<accession>A0A4P9A313</accession>
<dbReference type="InterPro" id="IPR036514">
    <property type="entry name" value="SGNH_hydro_sf"/>
</dbReference>
<feature type="domain" description="SGNH hydrolase-type esterase" evidence="1">
    <location>
        <begin position="13"/>
        <end position="183"/>
    </location>
</feature>
<evidence type="ECO:0000313" key="3">
    <source>
        <dbReference type="Proteomes" id="UP000310639"/>
    </source>
</evidence>
<sequence length="197" mass="21959">MSSDRAMKRIFIYGDSNVWGDSFVGSRVRHSDRWVNRLKRELRGKAHIIANGLSGRVAGDFCKAKPYKNGKHTFAEALQQASNVNIVIIALGTNDLQQQYGRTAQAIIHDLTDYQKLAHGADVIYILPPAFSTGEDSGPEFTEQSEAIRQEILQNKEALGDYIELPFIPLSDGIHFSAKGHRLVAHTVKQALKARQM</sequence>
<reference evidence="2 3" key="1">
    <citation type="submission" date="2019-04" db="EMBL/GenBank/DDBJ databases">
        <title>Saccharibacteria TM7 genomes.</title>
        <authorList>
            <person name="Bor B."/>
            <person name="He X."/>
            <person name="Chen T."/>
            <person name="Dewhirst F.E."/>
        </authorList>
    </citation>
    <scope>NUCLEOTIDE SEQUENCE [LARGE SCALE GENOMIC DNA]</scope>
    <source>
        <strain evidence="2 3">BB001</strain>
    </source>
</reference>
<organism evidence="2 3">
    <name type="scientific">Candidatus Nanosynbacter featherlites</name>
    <dbReference type="NCBI Taxonomy" id="2572088"/>
    <lineage>
        <taxon>Bacteria</taxon>
        <taxon>Candidatus Saccharimonadota</taxon>
        <taxon>Candidatus Saccharimonadia</taxon>
        <taxon>Candidatus Nanosynbacterales</taxon>
        <taxon>Candidatus Nanosynbacteraceae</taxon>
        <taxon>Candidatus Nanosynbacter</taxon>
    </lineage>
</organism>
<dbReference type="OrthoDB" id="164654at2"/>
<dbReference type="EMBL" id="CP040004">
    <property type="protein sequence ID" value="QCT42175.1"/>
    <property type="molecule type" value="Genomic_DNA"/>
</dbReference>
<dbReference type="PANTHER" id="PTHR30383:SF29">
    <property type="entry name" value="SGNH HYDROLASE-TYPE ESTERASE DOMAIN-CONTAINING PROTEIN"/>
    <property type="match status" value="1"/>
</dbReference>
<gene>
    <name evidence="2" type="ORF">FBF37_01660</name>
</gene>
<proteinExistence type="predicted"/>
<protein>
    <recommendedName>
        <fullName evidence="1">SGNH hydrolase-type esterase domain-containing protein</fullName>
    </recommendedName>
</protein>
<evidence type="ECO:0000313" key="2">
    <source>
        <dbReference type="EMBL" id="QCT42175.1"/>
    </source>
</evidence>